<dbReference type="SMART" id="SM00220">
    <property type="entry name" value="S_TKc"/>
    <property type="match status" value="1"/>
</dbReference>
<dbReference type="GO" id="GO:0034727">
    <property type="term" value="P:piecemeal microautophagy of the nucleus"/>
    <property type="evidence" value="ECO:0007669"/>
    <property type="project" value="TreeGrafter"/>
</dbReference>
<keyword evidence="7" id="KW-0732">Signal</keyword>
<dbReference type="GO" id="GO:0000045">
    <property type="term" value="P:autophagosome assembly"/>
    <property type="evidence" value="ECO:0007669"/>
    <property type="project" value="TreeGrafter"/>
</dbReference>
<feature type="domain" description="J" evidence="9">
    <location>
        <begin position="71"/>
        <end position="143"/>
    </location>
</feature>
<dbReference type="EMBL" id="KE673695">
    <property type="protein sequence ID" value="ERE76983.1"/>
    <property type="molecule type" value="Genomic_DNA"/>
</dbReference>
<evidence type="ECO:0000259" key="9">
    <source>
        <dbReference type="PROSITE" id="PS50076"/>
    </source>
</evidence>
<dbReference type="InterPro" id="IPR000719">
    <property type="entry name" value="Prot_kinase_dom"/>
</dbReference>
<dbReference type="GO" id="GO:0005776">
    <property type="term" value="C:autophagosome"/>
    <property type="evidence" value="ECO:0007669"/>
    <property type="project" value="TreeGrafter"/>
</dbReference>
<feature type="compositionally biased region" description="Low complexity" evidence="6">
    <location>
        <begin position="398"/>
        <end position="407"/>
    </location>
</feature>
<evidence type="ECO:0000256" key="7">
    <source>
        <dbReference type="SAM" id="SignalP"/>
    </source>
</evidence>
<dbReference type="Pfam" id="PF12063">
    <property type="entry name" value="ATG1-like_MIT1"/>
    <property type="match status" value="1"/>
</dbReference>
<dbReference type="SUPFAM" id="SSF46565">
    <property type="entry name" value="Chaperone J-domain"/>
    <property type="match status" value="1"/>
</dbReference>
<dbReference type="Pfam" id="PF21127">
    <property type="entry name" value="ATG1-like_MIT2"/>
    <property type="match status" value="1"/>
</dbReference>
<dbReference type="InterPro" id="IPR022708">
    <property type="entry name" value="Atg1-like_tMIT"/>
</dbReference>
<feature type="signal peptide" evidence="7">
    <location>
        <begin position="1"/>
        <end position="18"/>
    </location>
</feature>
<evidence type="ECO:0000313" key="10">
    <source>
        <dbReference type="EMBL" id="ERE76983.1"/>
    </source>
</evidence>
<feature type="compositionally biased region" description="Polar residues" evidence="6">
    <location>
        <begin position="682"/>
        <end position="692"/>
    </location>
</feature>
<feature type="domain" description="Protein kinase" evidence="8">
    <location>
        <begin position="26"/>
        <end position="336"/>
    </location>
</feature>
<feature type="region of interest" description="Disordered" evidence="6">
    <location>
        <begin position="342"/>
        <end position="381"/>
    </location>
</feature>
<evidence type="ECO:0000256" key="1">
    <source>
        <dbReference type="ARBA" id="ARBA00012513"/>
    </source>
</evidence>
<dbReference type="Pfam" id="PF18256">
    <property type="entry name" value="HscB_4_cys"/>
    <property type="match status" value="1"/>
</dbReference>
<dbReference type="InterPro" id="IPR036869">
    <property type="entry name" value="J_dom_sf"/>
</dbReference>
<dbReference type="InterPro" id="IPR048941">
    <property type="entry name" value="ATG1-like_MIT2"/>
</dbReference>
<dbReference type="Gene3D" id="1.10.510.10">
    <property type="entry name" value="Transferase(Phosphotransferase) domain 1"/>
    <property type="match status" value="1"/>
</dbReference>
<feature type="compositionally biased region" description="Low complexity" evidence="6">
    <location>
        <begin position="458"/>
        <end position="481"/>
    </location>
</feature>
<feature type="region of interest" description="Disordered" evidence="6">
    <location>
        <begin position="452"/>
        <end position="723"/>
    </location>
</feature>
<dbReference type="GO" id="GO:0048675">
    <property type="term" value="P:axon extension"/>
    <property type="evidence" value="ECO:0007669"/>
    <property type="project" value="TreeGrafter"/>
</dbReference>
<evidence type="ECO:0000256" key="5">
    <source>
        <dbReference type="ARBA" id="ARBA00022840"/>
    </source>
</evidence>
<dbReference type="InterPro" id="IPR001623">
    <property type="entry name" value="DnaJ_domain"/>
</dbReference>
<dbReference type="GO" id="GO:0010508">
    <property type="term" value="P:positive regulation of autophagy"/>
    <property type="evidence" value="ECO:0007669"/>
    <property type="project" value="TreeGrafter"/>
</dbReference>
<dbReference type="PANTHER" id="PTHR24348:SF19">
    <property type="entry name" value="SERINE_THREONINE-PROTEIN KINASE ULK1"/>
    <property type="match status" value="1"/>
</dbReference>
<dbReference type="SUPFAM" id="SSF56112">
    <property type="entry name" value="Protein kinase-like (PK-like)"/>
    <property type="match status" value="1"/>
</dbReference>
<dbReference type="Proteomes" id="UP000030759">
    <property type="component" value="Unassembled WGS sequence"/>
</dbReference>
<dbReference type="GO" id="GO:0042594">
    <property type="term" value="P:response to starvation"/>
    <property type="evidence" value="ECO:0007669"/>
    <property type="project" value="TreeGrafter"/>
</dbReference>
<evidence type="ECO:0000256" key="6">
    <source>
        <dbReference type="SAM" id="MobiDB-lite"/>
    </source>
</evidence>
<dbReference type="PROSITE" id="PS50076">
    <property type="entry name" value="DNAJ_2"/>
    <property type="match status" value="1"/>
</dbReference>
<accession>A0A061I6S9</accession>
<feature type="compositionally biased region" description="Low complexity" evidence="6">
    <location>
        <begin position="712"/>
        <end position="723"/>
    </location>
</feature>
<dbReference type="GO" id="GO:0061709">
    <property type="term" value="P:reticulophagy"/>
    <property type="evidence" value="ECO:0007669"/>
    <property type="project" value="TreeGrafter"/>
</dbReference>
<evidence type="ECO:0000256" key="4">
    <source>
        <dbReference type="ARBA" id="ARBA00022777"/>
    </source>
</evidence>
<feature type="compositionally biased region" description="Low complexity" evidence="6">
    <location>
        <begin position="353"/>
        <end position="376"/>
    </location>
</feature>
<dbReference type="GO" id="GO:0004674">
    <property type="term" value="F:protein serine/threonine kinase activity"/>
    <property type="evidence" value="ECO:0007669"/>
    <property type="project" value="UniProtKB-EC"/>
</dbReference>
<dbReference type="Gene3D" id="1.10.287.110">
    <property type="entry name" value="DnaJ domain"/>
    <property type="match status" value="1"/>
</dbReference>
<feature type="region of interest" description="Disordered" evidence="6">
    <location>
        <begin position="393"/>
        <end position="416"/>
    </location>
</feature>
<dbReference type="InterPro" id="IPR011009">
    <property type="entry name" value="Kinase-like_dom_sf"/>
</dbReference>
<dbReference type="GO" id="GO:0005829">
    <property type="term" value="C:cytosol"/>
    <property type="evidence" value="ECO:0007669"/>
    <property type="project" value="TreeGrafter"/>
</dbReference>
<reference evidence="11" key="1">
    <citation type="journal article" date="2013" name="Nat. Biotechnol.">
        <title>Chinese hamster genome sequenced from sorted chromosomes.</title>
        <authorList>
            <person name="Brinkrolf K."/>
            <person name="Rupp O."/>
            <person name="Laux H."/>
            <person name="Kollin F."/>
            <person name="Ernst W."/>
            <person name="Linke B."/>
            <person name="Kofler R."/>
            <person name="Romand S."/>
            <person name="Hesse F."/>
            <person name="Budach W.E."/>
            <person name="Galosy S."/>
            <person name="Muller D."/>
            <person name="Noll T."/>
            <person name="Wienberg J."/>
            <person name="Jostock T."/>
            <person name="Leonard M."/>
            <person name="Grillari J."/>
            <person name="Tauch A."/>
            <person name="Goesmann A."/>
            <person name="Helk B."/>
            <person name="Mott J.E."/>
            <person name="Puhler A."/>
            <person name="Borth N."/>
        </authorList>
    </citation>
    <scope>NUCLEOTIDE SEQUENCE [LARGE SCALE GENOMIC DNA]</scope>
    <source>
        <strain evidence="11">17A/GY</strain>
    </source>
</reference>
<dbReference type="FunFam" id="1.10.510.10:FF:000128">
    <property type="entry name" value="serine/threonine-protein kinase ULK2 isoform X2"/>
    <property type="match status" value="1"/>
</dbReference>
<evidence type="ECO:0000313" key="11">
    <source>
        <dbReference type="Proteomes" id="UP000030759"/>
    </source>
</evidence>
<keyword evidence="5" id="KW-0067">ATP-binding</keyword>
<keyword evidence="2 10" id="KW-0808">Transferase</keyword>
<dbReference type="GO" id="GO:0048671">
    <property type="term" value="P:negative regulation of collateral sprouting"/>
    <property type="evidence" value="ECO:0007669"/>
    <property type="project" value="TreeGrafter"/>
</dbReference>
<dbReference type="GO" id="GO:0000422">
    <property type="term" value="P:autophagy of mitochondrion"/>
    <property type="evidence" value="ECO:0007669"/>
    <property type="project" value="TreeGrafter"/>
</dbReference>
<evidence type="ECO:0000256" key="3">
    <source>
        <dbReference type="ARBA" id="ARBA00022741"/>
    </source>
</evidence>
<evidence type="ECO:0000259" key="8">
    <source>
        <dbReference type="PROSITE" id="PS50011"/>
    </source>
</evidence>
<dbReference type="AlphaFoldDB" id="A0A061I6S9"/>
<dbReference type="PROSITE" id="PS50011">
    <property type="entry name" value="PROTEIN_KINASE_DOM"/>
    <property type="match status" value="1"/>
</dbReference>
<dbReference type="EC" id="2.7.11.1" evidence="1"/>
<gene>
    <name evidence="10" type="ORF">H671_4g11408</name>
</gene>
<dbReference type="PROSITE" id="PS00108">
    <property type="entry name" value="PROTEIN_KINASE_ST"/>
    <property type="match status" value="1"/>
</dbReference>
<dbReference type="GO" id="GO:0034045">
    <property type="term" value="C:phagophore assembly site membrane"/>
    <property type="evidence" value="ECO:0007669"/>
    <property type="project" value="TreeGrafter"/>
</dbReference>
<dbReference type="FunFam" id="1.10.287.110:FF:000042">
    <property type="entry name" value="Iron-sulfur cluster co-chaperone protein HscB, mitochondrial"/>
    <property type="match status" value="1"/>
</dbReference>
<feature type="chain" id="PRO_5001600603" description="non-specific serine/threonine protein kinase" evidence="7">
    <location>
        <begin position="19"/>
        <end position="1025"/>
    </location>
</feature>
<dbReference type="SMART" id="SM00271">
    <property type="entry name" value="DnaJ"/>
    <property type="match status" value="1"/>
</dbReference>
<dbReference type="InterPro" id="IPR008271">
    <property type="entry name" value="Ser/Thr_kinase_AS"/>
</dbReference>
<dbReference type="GO" id="GO:0005524">
    <property type="term" value="F:ATP binding"/>
    <property type="evidence" value="ECO:0007669"/>
    <property type="project" value="UniProtKB-KW"/>
</dbReference>
<keyword evidence="3" id="KW-0547">Nucleotide-binding</keyword>
<proteinExistence type="predicted"/>
<protein>
    <recommendedName>
        <fullName evidence="1">non-specific serine/threonine protein kinase</fullName>
        <ecNumber evidence="1">2.7.11.1</ecNumber>
    </recommendedName>
</protein>
<feature type="compositionally biased region" description="Polar residues" evidence="6">
    <location>
        <begin position="495"/>
        <end position="517"/>
    </location>
</feature>
<dbReference type="Pfam" id="PF00069">
    <property type="entry name" value="Pkinase"/>
    <property type="match status" value="1"/>
</dbReference>
<evidence type="ECO:0000256" key="2">
    <source>
        <dbReference type="ARBA" id="ARBA00022679"/>
    </source>
</evidence>
<dbReference type="InterPro" id="IPR045269">
    <property type="entry name" value="Atg1-like"/>
</dbReference>
<sequence length="1025" mass="110056">MWGCRARALVCVWEVRLAGFLGRRLLSSNAASGKSNAGQCWNCGSAGGVESGDGFFCEHCRALQPPDPTRDYFSLMNCHRSFRVDVMKLQHRYQQLQRLVHPDFFSQKSQTEKHFSEKHSTLVNDAYKTLQAPLSRGLYLEMANSVYLVMEYCNGGDLADYLHTMRTLSEDTVRLFLQQIAGAMQLLHSKGIIHRDLKPQNILLSNPGGRRANPSNIRVKIADFGFARYLQSNMMAATLCGSPMYMAPEVIMSQHYDGKADLWSIGTIVYQCLTGKAPFQASSPQDLRLFYEKNKTLVPAIPRETSAPLRQLLLALLQRNHKDRMDFDEFFHHPFLDASTTIKKSPPVPVPSYPSSGSGSSSSSSSASHLASPPSLGEMPQLQKTLTSPADAAGFLQGSRDSGGSSKDSCDTDDFVMVPAQFPGDLVAEAASPKPPPDSLLCSGSSLVASAGLESHGRTPSPSPTCSSSPSPSGRPGPFSSNRYGASVPIPVPTQVHNYQRIEQNLQSPTQHQTARSSAIRRSGSTSPLGFARASPSPPSHTDGAMLARKLSLGGGRPYTPSPQVGTIPERPGWNRVPSPQGTDMRAGRSPRPGSSVPEHSPRTTGLGCRLHSAPNLSDFHVVRPKLPKPPTDPLGATFSPPQASAPQPCPGLQSCRPLRGSPKLPDFLQRSPLPPILGSPTKASDSGSTDSLQEKPMEIAPSAGFGGTLHPGARAGGASSPAPVVFTVGSPPSGTTPPQGTRTRMFSVGSSSSLGSAGSSSARHLVPGACGEAPELSAPGHCCSLVDPLAANLEGAVTFEAPDLPEETLMEQEHTETLHSLRFTLAFAQQVLEIAALKGSASEAAGGPEYQLQESVVADQISQLSREWGFAEQLVLYLKVAELLSSGLQTAIDQIRAGKLCLSSTVKQVVRRLNELYKASVVSCQGLSLRLQRFFLDKQRLLDGIHGVTAERLILSHAVQMVQSAALDEMFQHREGCVPRYHKALLLLEGLQHTLTDQADIENIAKCKLCIERRLSALLSGICA</sequence>
<keyword evidence="4 10" id="KW-0418">Kinase</keyword>
<name>A0A061I6S9_CRIGR</name>
<dbReference type="PANTHER" id="PTHR24348">
    <property type="entry name" value="SERINE/THREONINE-PROTEIN KINASE UNC-51-RELATED"/>
    <property type="match status" value="1"/>
</dbReference>
<dbReference type="InterPro" id="IPR040682">
    <property type="entry name" value="HscB_4_cys"/>
</dbReference>
<organism evidence="10 11">
    <name type="scientific">Cricetulus griseus</name>
    <name type="common">Chinese hamster</name>
    <name type="synonym">Cricetulus barabensis griseus</name>
    <dbReference type="NCBI Taxonomy" id="10029"/>
    <lineage>
        <taxon>Eukaryota</taxon>
        <taxon>Metazoa</taxon>
        <taxon>Chordata</taxon>
        <taxon>Craniata</taxon>
        <taxon>Vertebrata</taxon>
        <taxon>Euteleostomi</taxon>
        <taxon>Mammalia</taxon>
        <taxon>Eutheria</taxon>
        <taxon>Euarchontoglires</taxon>
        <taxon>Glires</taxon>
        <taxon>Rodentia</taxon>
        <taxon>Myomorpha</taxon>
        <taxon>Muroidea</taxon>
        <taxon>Cricetidae</taxon>
        <taxon>Cricetinae</taxon>
        <taxon>Cricetulus</taxon>
    </lineage>
</organism>